<sequence length="293" mass="33331">MIKTEDIRIRDPFVLAVEEEQAYYLFGTTDENVWEGKGTGFDVYKSRDLINWEGPSAAFRPGKDFWADENFWAPEVHFYKGTYYMLASFKKNGIPRGTQILSSRKPEGPYQPYTEGVITPEGWECLDGTLHIGKEGEPWLIFSREWTQVGDGEIYGVRLSENLKAREGEPVLLFKASQTPWAENVAPDKDTGGIRYVTDGPFLYDEEDGSLKLMWSSFYNGEYAIGSAESSSGDVTGPWIHEESPFYHKDGGHGMIFRAFDGRRILAIHAPNVRHMERPRFICIENGNKASDR</sequence>
<dbReference type="Proteomes" id="UP000199315">
    <property type="component" value="Unassembled WGS sequence"/>
</dbReference>
<reference evidence="7 8" key="1">
    <citation type="submission" date="2016-09" db="EMBL/GenBank/DDBJ databases">
        <authorList>
            <person name="Capua I."/>
            <person name="De Benedictis P."/>
            <person name="Joannis T."/>
            <person name="Lombin L.H."/>
            <person name="Cattoli G."/>
        </authorList>
    </citation>
    <scope>NUCLEOTIDE SEQUENCE [LARGE SCALE GENOMIC DNA]</scope>
    <source>
        <strain evidence="7 8">GluBS11</strain>
    </source>
</reference>
<proteinExistence type="inferred from homology"/>
<dbReference type="PANTHER" id="PTHR43301">
    <property type="entry name" value="ARABINAN ENDO-1,5-ALPHA-L-ARABINOSIDASE"/>
    <property type="match status" value="1"/>
</dbReference>
<dbReference type="RefSeq" id="WP_091235070.1">
    <property type="nucleotide sequence ID" value="NZ_FMKA01000017.1"/>
</dbReference>
<dbReference type="InterPro" id="IPR050727">
    <property type="entry name" value="GH43_arabinanases"/>
</dbReference>
<dbReference type="GO" id="GO:0004553">
    <property type="term" value="F:hydrolase activity, hydrolyzing O-glycosyl compounds"/>
    <property type="evidence" value="ECO:0007669"/>
    <property type="project" value="InterPro"/>
</dbReference>
<accession>A0A1D3TVK1</accession>
<gene>
    <name evidence="7" type="ORF">SAMN05421730_101756</name>
</gene>
<keyword evidence="8" id="KW-1185">Reference proteome</keyword>
<feature type="site" description="Important for catalytic activity, responsible for pKa modulation of the active site Glu and correct orientation of both the proton donor and substrate" evidence="5">
    <location>
        <position position="127"/>
    </location>
</feature>
<dbReference type="PANTHER" id="PTHR43301:SF3">
    <property type="entry name" value="ARABINAN ENDO-1,5-ALPHA-L-ARABINOSIDASE A-RELATED"/>
    <property type="match status" value="1"/>
</dbReference>
<evidence type="ECO:0000313" key="8">
    <source>
        <dbReference type="Proteomes" id="UP000199315"/>
    </source>
</evidence>
<evidence type="ECO:0000313" key="7">
    <source>
        <dbReference type="EMBL" id="SCP98187.1"/>
    </source>
</evidence>
<evidence type="ECO:0000256" key="2">
    <source>
        <dbReference type="ARBA" id="ARBA00009865"/>
    </source>
</evidence>
<dbReference type="STRING" id="1619234.SAMN05421730_101756"/>
<protein>
    <submittedName>
        <fullName evidence="7">Glycosyl hydrolases family 43</fullName>
    </submittedName>
</protein>
<dbReference type="OrthoDB" id="9763933at2"/>
<dbReference type="SUPFAM" id="SSF75005">
    <property type="entry name" value="Arabinanase/levansucrase/invertase"/>
    <property type="match status" value="1"/>
</dbReference>
<evidence type="ECO:0000256" key="6">
    <source>
        <dbReference type="RuleBase" id="RU361187"/>
    </source>
</evidence>
<evidence type="ECO:0000256" key="3">
    <source>
        <dbReference type="ARBA" id="ARBA00022801"/>
    </source>
</evidence>
<dbReference type="EMBL" id="FMKA01000017">
    <property type="protein sequence ID" value="SCP98187.1"/>
    <property type="molecule type" value="Genomic_DNA"/>
</dbReference>
<dbReference type="GO" id="GO:0005975">
    <property type="term" value="P:carbohydrate metabolic process"/>
    <property type="evidence" value="ECO:0007669"/>
    <property type="project" value="InterPro"/>
</dbReference>
<evidence type="ECO:0000256" key="5">
    <source>
        <dbReference type="PIRSR" id="PIRSR606710-2"/>
    </source>
</evidence>
<dbReference type="AlphaFoldDB" id="A0A1D3TVK1"/>
<evidence type="ECO:0000256" key="4">
    <source>
        <dbReference type="ARBA" id="ARBA00023295"/>
    </source>
</evidence>
<organism evidence="7 8">
    <name type="scientific">Anaerobium acetethylicum</name>
    <dbReference type="NCBI Taxonomy" id="1619234"/>
    <lineage>
        <taxon>Bacteria</taxon>
        <taxon>Bacillati</taxon>
        <taxon>Bacillota</taxon>
        <taxon>Clostridia</taxon>
        <taxon>Lachnospirales</taxon>
        <taxon>Lachnospiraceae</taxon>
        <taxon>Anaerobium</taxon>
    </lineage>
</organism>
<name>A0A1D3TVK1_9FIRM</name>
<evidence type="ECO:0000256" key="1">
    <source>
        <dbReference type="ARBA" id="ARBA00004834"/>
    </source>
</evidence>
<dbReference type="CDD" id="cd08981">
    <property type="entry name" value="GH43_Bt1873-like"/>
    <property type="match status" value="1"/>
</dbReference>
<comment type="similarity">
    <text evidence="2 6">Belongs to the glycosyl hydrolase 43 family.</text>
</comment>
<dbReference type="Pfam" id="PF04616">
    <property type="entry name" value="Glyco_hydro_43"/>
    <property type="match status" value="1"/>
</dbReference>
<keyword evidence="3 6" id="KW-0378">Hydrolase</keyword>
<dbReference type="Gene3D" id="2.115.10.20">
    <property type="entry name" value="Glycosyl hydrolase domain, family 43"/>
    <property type="match status" value="1"/>
</dbReference>
<dbReference type="InterPro" id="IPR023296">
    <property type="entry name" value="Glyco_hydro_beta-prop_sf"/>
</dbReference>
<keyword evidence="4 6" id="KW-0326">Glycosidase</keyword>
<comment type="pathway">
    <text evidence="1">Glycan metabolism; L-arabinan degradation.</text>
</comment>
<dbReference type="InterPro" id="IPR006710">
    <property type="entry name" value="Glyco_hydro_43"/>
</dbReference>